<name>A0ACB7YTJ9_9ERIC</name>
<dbReference type="EMBL" id="CM037161">
    <property type="protein sequence ID" value="KAH7856185.1"/>
    <property type="molecule type" value="Genomic_DNA"/>
</dbReference>
<dbReference type="Proteomes" id="UP000828048">
    <property type="component" value="Chromosome 11"/>
</dbReference>
<gene>
    <name evidence="1" type="ORF">Vadar_033666</name>
</gene>
<evidence type="ECO:0000313" key="2">
    <source>
        <dbReference type="Proteomes" id="UP000828048"/>
    </source>
</evidence>
<organism evidence="1 2">
    <name type="scientific">Vaccinium darrowii</name>
    <dbReference type="NCBI Taxonomy" id="229202"/>
    <lineage>
        <taxon>Eukaryota</taxon>
        <taxon>Viridiplantae</taxon>
        <taxon>Streptophyta</taxon>
        <taxon>Embryophyta</taxon>
        <taxon>Tracheophyta</taxon>
        <taxon>Spermatophyta</taxon>
        <taxon>Magnoliopsida</taxon>
        <taxon>eudicotyledons</taxon>
        <taxon>Gunneridae</taxon>
        <taxon>Pentapetalae</taxon>
        <taxon>asterids</taxon>
        <taxon>Ericales</taxon>
        <taxon>Ericaceae</taxon>
        <taxon>Vaccinioideae</taxon>
        <taxon>Vaccinieae</taxon>
        <taxon>Vaccinium</taxon>
    </lineage>
</organism>
<sequence length="1366" mass="153151">MKDAFLSRRRKPATPKKLKLVCSFNGTFQLRPQSVNLRYTGGETKIITVDRNIGFAKLKSKISDLSLDGCPTDGFSLCFSLKYQLPCKDYAAPLVLIKSDDDVSGMVNEYEKLESLGKPIRLWIYVCNGNMFGYRIGKFSKTGNVGNGSGVFFENNYGFGIDSVNVYGSEFDCNEVKKSVSGVNGVGVTDGLMTKGVLKQQLLAKESGRIRGCQCGLGLADDQNEIKLICEKQMGSPTSLPQGHLCHETTEFKFGGNPYRSSVLDYEFRNAHFQRSENSGVNDLPVSPSRTLNPRDDNPRVESDGFMQCSTNRSGPTSENGGYSQFATQCQKHSCESNMDLMDSLSILYRENIRLLSANCDMVCFPPPFCRKQLIRSDRVWARLHGGIHNHRLPQADFRSYRSFPNYIRNHRNSVTEMGNHRNLRWEGRPWVRKFYPGLRSSSSISKQGQTMRLFCPSLWKPWSGNQLHTLDSGQNDPRYSFDQFCTNKENFTYKGGHGVPQLQPGNPKKFQFAFNGASTARDDQSLSHLIFANNPLTSMRNMDPREDLLTGSIGEKHEVPCQNFPGVLSSQSSCIDFEKESEIVEPMVTIDICGSPNTLGFGNGRESGCESELSNIESGVNLFNKHHNGAHVMPGGLATMVDLSFRNLSLSSSKEVEPTAYTSPSSNDVSEALLRPQSKPVDLMVEELLTSGPQVEASNGVSLDSFLNDAAKLQKLDEQEEEMQQGHPSNLSIDKKAEIGENHNCSKGNGSIPGDLLQTIKNSDLEYIKELGSGTYGSVFHGKWKGCDVAIKKFKPSCFNEGAQDQDRLVADFWKEAHILGQLHHPHVMALYGVVTDGPVTNLAAVTEYMVNGSLKQVLRRKDRTIDRRKRLIIAMDVAFGMEYLHEKKIVHFDLKSHNLLVNMRDPQRPLCKIGDLGLSKVKQRTLVSGGVRGTIPWMAPELLDSQKNMVTDKVDVYSFGIVMWELLTGEEPYRNVRSEEIIAGIIKGDLRPEIPTWCNPAWRSLMERCWSSNPDSRPAFSEIAKELRSMSAAMNINRRRTSLSNRLIPRGSAAVWEVPGISEFCSSRSRRLLPKNPPESEENVKEWEEARCPVCMEHPHNALLLTCSSHEKGCRPYMCDTSYRHSNCFDQFRKSFAEETTPLSTVEHSNSDPMSDEMVTNCPVEIEGSTSMFIENQEKKKLMCPLCRGHITGWTVVDSARRFMNAKSRSCACETCDFSGSYKDLRKHARVEHPRVRPSEVDPERQRDWRRLEWQRDLGDLISTLESIIGDNGEERSSDEEEEEEEEEEGPLVFVSPWLSIVVVIEYAPASSSSRSSSSQTRRSRGQVTVIRRSIRLRGETHDVENGSVSRDDDNESSDGGSGS</sequence>
<evidence type="ECO:0000313" key="1">
    <source>
        <dbReference type="EMBL" id="KAH7856185.1"/>
    </source>
</evidence>
<proteinExistence type="predicted"/>
<accession>A0ACB7YTJ9</accession>
<protein>
    <submittedName>
        <fullName evidence="1">Uncharacterized protein</fullName>
    </submittedName>
</protein>
<keyword evidence="2" id="KW-1185">Reference proteome</keyword>
<comment type="caution">
    <text evidence="1">The sequence shown here is derived from an EMBL/GenBank/DDBJ whole genome shotgun (WGS) entry which is preliminary data.</text>
</comment>
<reference evidence="1 2" key="1">
    <citation type="journal article" date="2021" name="Hortic Res">
        <title>High-quality reference genome and annotation aids understanding of berry development for evergreen blueberry (Vaccinium darrowii).</title>
        <authorList>
            <person name="Yu J."/>
            <person name="Hulse-Kemp A.M."/>
            <person name="Babiker E."/>
            <person name="Staton M."/>
        </authorList>
    </citation>
    <scope>NUCLEOTIDE SEQUENCE [LARGE SCALE GENOMIC DNA]</scope>
    <source>
        <strain evidence="2">cv. NJ 8807/NJ 8810</strain>
        <tissue evidence="1">Young leaf</tissue>
    </source>
</reference>